<reference evidence="2" key="1">
    <citation type="submission" date="2020-08" db="EMBL/GenBank/DDBJ databases">
        <title>Genome sequencing and assembly of the red palm weevil Rhynchophorus ferrugineus.</title>
        <authorList>
            <person name="Dias G.B."/>
            <person name="Bergman C.M."/>
            <person name="Manee M."/>
        </authorList>
    </citation>
    <scope>NUCLEOTIDE SEQUENCE</scope>
    <source>
        <strain evidence="2">AA-2017</strain>
        <tissue evidence="2">Whole larva</tissue>
    </source>
</reference>
<dbReference type="GO" id="GO:0005681">
    <property type="term" value="C:spliceosomal complex"/>
    <property type="evidence" value="ECO:0007669"/>
    <property type="project" value="TreeGrafter"/>
</dbReference>
<accession>A0A834IN35</accession>
<feature type="compositionally biased region" description="Basic and acidic residues" evidence="1">
    <location>
        <begin position="385"/>
        <end position="397"/>
    </location>
</feature>
<feature type="compositionally biased region" description="Basic residues" evidence="1">
    <location>
        <begin position="324"/>
        <end position="357"/>
    </location>
</feature>
<feature type="compositionally biased region" description="Basic residues" evidence="1">
    <location>
        <begin position="291"/>
        <end position="308"/>
    </location>
</feature>
<organism evidence="2 3">
    <name type="scientific">Rhynchophorus ferrugineus</name>
    <name type="common">Red palm weevil</name>
    <name type="synonym">Curculio ferrugineus</name>
    <dbReference type="NCBI Taxonomy" id="354439"/>
    <lineage>
        <taxon>Eukaryota</taxon>
        <taxon>Metazoa</taxon>
        <taxon>Ecdysozoa</taxon>
        <taxon>Arthropoda</taxon>
        <taxon>Hexapoda</taxon>
        <taxon>Insecta</taxon>
        <taxon>Pterygota</taxon>
        <taxon>Neoptera</taxon>
        <taxon>Endopterygota</taxon>
        <taxon>Coleoptera</taxon>
        <taxon>Polyphaga</taxon>
        <taxon>Cucujiformia</taxon>
        <taxon>Curculionidae</taxon>
        <taxon>Dryophthorinae</taxon>
        <taxon>Rhynchophorus</taxon>
    </lineage>
</organism>
<gene>
    <name evidence="2" type="ORF">GWI33_002339</name>
</gene>
<proteinExistence type="predicted"/>
<dbReference type="InterPro" id="IPR045166">
    <property type="entry name" value="Spp2-like"/>
</dbReference>
<evidence type="ECO:0000313" key="3">
    <source>
        <dbReference type="Proteomes" id="UP000625711"/>
    </source>
</evidence>
<feature type="compositionally biased region" description="Basic and acidic residues" evidence="1">
    <location>
        <begin position="309"/>
        <end position="323"/>
    </location>
</feature>
<feature type="compositionally biased region" description="Basic and acidic residues" evidence="1">
    <location>
        <begin position="237"/>
        <end position="251"/>
    </location>
</feature>
<feature type="region of interest" description="Disordered" evidence="1">
    <location>
        <begin position="237"/>
        <end position="397"/>
    </location>
</feature>
<dbReference type="AlphaFoldDB" id="A0A834IN35"/>
<feature type="compositionally biased region" description="Basic and acidic residues" evidence="1">
    <location>
        <begin position="275"/>
        <end position="286"/>
    </location>
</feature>
<dbReference type="EMBL" id="JAACXV010000164">
    <property type="protein sequence ID" value="KAF7282621.1"/>
    <property type="molecule type" value="Genomic_DNA"/>
</dbReference>
<feature type="compositionally biased region" description="Basic residues" evidence="1">
    <location>
        <begin position="373"/>
        <end position="383"/>
    </location>
</feature>
<dbReference type="Proteomes" id="UP000625711">
    <property type="component" value="Unassembled WGS sequence"/>
</dbReference>
<comment type="caution">
    <text evidence="2">The sequence shown here is derived from an EMBL/GenBank/DDBJ whole genome shotgun (WGS) entry which is preliminary data.</text>
</comment>
<keyword evidence="3" id="KW-1185">Reference proteome</keyword>
<dbReference type="PANTHER" id="PTHR15818">
    <property type="entry name" value="G PATCH AND KOW-CONTAINING"/>
    <property type="match status" value="1"/>
</dbReference>
<evidence type="ECO:0000256" key="1">
    <source>
        <dbReference type="SAM" id="MobiDB-lite"/>
    </source>
</evidence>
<name>A0A834IN35_RHYFE</name>
<dbReference type="PANTHER" id="PTHR15818:SF2">
    <property type="entry name" value="G-PATCH DOMAIN AND KOW MOTIFS-CONTAINING PROTEIN"/>
    <property type="match status" value="1"/>
</dbReference>
<sequence length="397" mass="45600">MDSKKISFGFNKLSKKPNIISAKAPIEEKKVELIDCLEGQSIKIKDAAEEEAFKPLVIPIKDNKKNLLDRIRDARLKQTVLKEEQEDTRPDSELTPEELAARELIKEAKKRLENGTTTDGNKISVLPLKSENLILEGVWVGKMVCLLSEKPKQNATDKAGKELTLVKGSYAKIIAGGEKGNYCVIQGFDEDAGRVIVKVHPKGNILNINEFMLVPVDKEEFLRGSKVLNNVKYEEYKEKSDKKLQKHKENSDIVGMKLPSSHQDKHNPIKSIKKYNSDDDPKKETISKINNKIKHERRSRSRSRSPKIKNKDEHSGSSDSEHYRKQKKSHKKSKSKSRNRSSSRDRYRKHKKQKSKSRRDSDSSDSDSDYRSSKKHHKYRSRNKSSSDEDSRSHRRK</sequence>
<dbReference type="GO" id="GO:0000398">
    <property type="term" value="P:mRNA splicing, via spliceosome"/>
    <property type="evidence" value="ECO:0007669"/>
    <property type="project" value="InterPro"/>
</dbReference>
<protein>
    <submittedName>
        <fullName evidence="2">Uncharacterized protein</fullName>
    </submittedName>
</protein>
<feature type="compositionally biased region" description="Basic and acidic residues" evidence="1">
    <location>
        <begin position="358"/>
        <end position="372"/>
    </location>
</feature>
<evidence type="ECO:0000313" key="2">
    <source>
        <dbReference type="EMBL" id="KAF7282621.1"/>
    </source>
</evidence>
<dbReference type="OrthoDB" id="5577072at2759"/>